<dbReference type="GeneID" id="87478872"/>
<organism evidence="1 2">
    <name type="scientific">Pseudomonas qingdaonensis</name>
    <dbReference type="NCBI Taxonomy" id="2056231"/>
    <lineage>
        <taxon>Bacteria</taxon>
        <taxon>Pseudomonadati</taxon>
        <taxon>Pseudomonadota</taxon>
        <taxon>Gammaproteobacteria</taxon>
        <taxon>Pseudomonadales</taxon>
        <taxon>Pseudomonadaceae</taxon>
        <taxon>Pseudomonas</taxon>
    </lineage>
</organism>
<proteinExistence type="predicted"/>
<name>A0ABX8DUU7_9PSED</name>
<dbReference type="EMBL" id="CP074676">
    <property type="protein sequence ID" value="QVL19269.1"/>
    <property type="molecule type" value="Genomic_DNA"/>
</dbReference>
<dbReference type="Proteomes" id="UP000678154">
    <property type="component" value="Chromosome"/>
</dbReference>
<gene>
    <name evidence="1" type="ORF">KH389_01410</name>
</gene>
<sequence length="105" mass="11678">MKKGHALAEIRTQSHGDIATEALSKIARVLAYLLTGGSLNRFEAEHIGDHCLNSTIASLANRHGLTFQRQQERVPNCWGAACTVTRYSLLPNQFERARAVFRALM</sequence>
<dbReference type="RefSeq" id="WP_213606740.1">
    <property type="nucleotide sequence ID" value="NZ_CP074676.1"/>
</dbReference>
<evidence type="ECO:0000313" key="2">
    <source>
        <dbReference type="Proteomes" id="UP000678154"/>
    </source>
</evidence>
<accession>A0ABX8DUU7</accession>
<keyword evidence="2" id="KW-1185">Reference proteome</keyword>
<reference evidence="1 2" key="1">
    <citation type="journal article" date="2016" name="J. Hazard. Mater.">
        <title>A newly isolated Pseudomonas putida S-1 strain for batch-mode-propanethiol degradation and continuous treatment of propanethiol-containing waste gas.</title>
        <authorList>
            <person name="Chen D.Z."/>
            <person name="Sun Y.M."/>
            <person name="Han L.M."/>
            <person name="Chen J."/>
            <person name="Ye J.X."/>
            <person name="Chen J.M."/>
        </authorList>
    </citation>
    <scope>NUCLEOTIDE SEQUENCE [LARGE SCALE GENOMIC DNA]</scope>
    <source>
        <strain evidence="1 2">S-1</strain>
    </source>
</reference>
<evidence type="ECO:0000313" key="1">
    <source>
        <dbReference type="EMBL" id="QVL19269.1"/>
    </source>
</evidence>
<protein>
    <submittedName>
        <fullName evidence="1">Uncharacterized protein</fullName>
    </submittedName>
</protein>